<name>A0A419T652_9FIRM</name>
<dbReference type="Proteomes" id="UP000284277">
    <property type="component" value="Unassembled WGS sequence"/>
</dbReference>
<dbReference type="Pfam" id="PF03963">
    <property type="entry name" value="FlgD"/>
    <property type="match status" value="1"/>
</dbReference>
<sequence>MAVDPINTAAAAKTNQVTGETTAKKNSDLSTESFFKLLAAQLQNQDMSNPMDNSEMMTQMTQIAMMQAMQNFSTAMDDSAKVNTINYGTSMMGKKVAIAYTDKNGNLVNKEGLVDRVDIYNGTPKLYLSGDSTNSYAVSSIMSVYNNASTAMDDFSKINTINYGTSMVGKKVMVTGKDANGIAVKKEGTVAKIEIHDGIPKLYLEGDTTNSYAVSDIVTVYDTSTDTETTDNKAKD</sequence>
<protein>
    <recommendedName>
        <fullName evidence="3">Basal-body rod modification protein FlgD</fullName>
    </recommendedName>
</protein>
<comment type="similarity">
    <text evidence="1 3">Belongs to the FlgD family.</text>
</comment>
<comment type="function">
    <text evidence="3">Required for flagellar hook formation. May act as a scaffolding protein.</text>
</comment>
<accession>A0A419T652</accession>
<evidence type="ECO:0000256" key="3">
    <source>
        <dbReference type="RuleBase" id="RU362076"/>
    </source>
</evidence>
<gene>
    <name evidence="5" type="ORF">BET01_15560</name>
</gene>
<evidence type="ECO:0000313" key="6">
    <source>
        <dbReference type="Proteomes" id="UP000284277"/>
    </source>
</evidence>
<proteinExistence type="inferred from homology"/>
<dbReference type="InterPro" id="IPR005648">
    <property type="entry name" value="FlgD"/>
</dbReference>
<feature type="region of interest" description="Disordered" evidence="4">
    <location>
        <begin position="1"/>
        <end position="25"/>
    </location>
</feature>
<organism evidence="5 6">
    <name type="scientific">Lacrimispora algidixylanolytica</name>
    <dbReference type="NCBI Taxonomy" id="94868"/>
    <lineage>
        <taxon>Bacteria</taxon>
        <taxon>Bacillati</taxon>
        <taxon>Bacillota</taxon>
        <taxon>Clostridia</taxon>
        <taxon>Lachnospirales</taxon>
        <taxon>Lachnospiraceae</taxon>
        <taxon>Lacrimispora</taxon>
    </lineage>
</organism>
<evidence type="ECO:0000256" key="4">
    <source>
        <dbReference type="SAM" id="MobiDB-lite"/>
    </source>
</evidence>
<dbReference type="AlphaFoldDB" id="A0A419T652"/>
<reference evidence="5 6" key="1">
    <citation type="submission" date="2016-08" db="EMBL/GenBank/DDBJ databases">
        <title>A new outlook on sporulation: Clostridium algidixylanolyticum.</title>
        <authorList>
            <person name="Poppleton D.I."/>
            <person name="Gribaldo S."/>
        </authorList>
    </citation>
    <scope>NUCLEOTIDE SEQUENCE [LARGE SCALE GENOMIC DNA]</scope>
    <source>
        <strain evidence="5 6">SPL73</strain>
    </source>
</reference>
<evidence type="ECO:0000313" key="5">
    <source>
        <dbReference type="EMBL" id="RKD33030.1"/>
    </source>
</evidence>
<keyword evidence="2 3" id="KW-1005">Bacterial flagellum biogenesis</keyword>
<dbReference type="RefSeq" id="WP_120196041.1">
    <property type="nucleotide sequence ID" value="NZ_MCIA01000008.1"/>
</dbReference>
<dbReference type="OrthoDB" id="280334at2"/>
<dbReference type="GO" id="GO:0044781">
    <property type="term" value="P:bacterial-type flagellum organization"/>
    <property type="evidence" value="ECO:0007669"/>
    <property type="project" value="UniProtKB-UniRule"/>
</dbReference>
<dbReference type="EMBL" id="MCIA01000008">
    <property type="protein sequence ID" value="RKD33030.1"/>
    <property type="molecule type" value="Genomic_DNA"/>
</dbReference>
<evidence type="ECO:0000256" key="2">
    <source>
        <dbReference type="ARBA" id="ARBA00022795"/>
    </source>
</evidence>
<evidence type="ECO:0000256" key="1">
    <source>
        <dbReference type="ARBA" id="ARBA00010577"/>
    </source>
</evidence>
<keyword evidence="6" id="KW-1185">Reference proteome</keyword>
<comment type="caution">
    <text evidence="5">The sequence shown here is derived from an EMBL/GenBank/DDBJ whole genome shotgun (WGS) entry which is preliminary data.</text>
</comment>